<dbReference type="InterPro" id="IPR056371">
    <property type="entry name" value="DHX37-like_C"/>
</dbReference>
<evidence type="ECO:0000256" key="4">
    <source>
        <dbReference type="ARBA" id="ARBA00022801"/>
    </source>
</evidence>
<evidence type="ECO:0000256" key="5">
    <source>
        <dbReference type="ARBA" id="ARBA00022806"/>
    </source>
</evidence>
<name>A0A2P5AVF8_PARAD</name>
<dbReference type="Pfam" id="PF23362">
    <property type="entry name" value="DHX37_C"/>
    <property type="match status" value="1"/>
</dbReference>
<sequence>MAMYTISRRLSSGGSTTLGALRFATSWRFYSQSFREERDTFGPILVPSDKLWGAQTQRSLQNFDIGGERERMPEPIVRAFGILKKCAAKVNIEYGLDPSIGKAIMQAAQEVAEGKLNDHFPLVVWQTGSGTQSNMNANEVIANRAAEILGHKRGDKFVHPNDHVNRSQSSNDTFPTVMHIAAAMEINSRLLPSLKTLHTSLHSKSVEFKDIVKIGRTHTQDATPLTLGQEFSGYTTQVKYGIDRVLCTLPRMYQLAQGGTAVGTGLNTKKGFDEKIAAAVAEETSLPFVTAENKFEALAAHDAFVETSGALNTIAASLMKIANDIRLLGSGPRCGLGELILPENEPGSSIMPGKVNPTQCEALTMVCAQVFGNHVAITVGGANGHFELNVFKPMIANGLLHSLRLLGDASASFEKNCVRGIQANRERIAKLLHEKIGYDNAAAVAKKAHKEGTTLKEAALNLRVLSSEEFDNLVVPEKMIGSRAPSPPLTTPSSASAQAASTVVATGKKKVKRRANMDLDMENGGQSLNLTWEHDSLSLGGGGDSNALILQSRKKNKKNDMNKGCEELKTKANPKLSKSQKKKLKKLEEEKEKALLLSKSLETLQKYTIPEGAYSLLKSSRNIGQAETFKRKRKMVVEVSKAGFEVPFSEQSFMKRDDDNVSSESEHELVESHSSQEFYKNDKVQLTVVEKGIPNKVTVSSCSSQHLVHGNDGSAAADDCSKSKILMFDLEQGRSVESPKVVLCNARPTVVHVSRPDEVEKKRKDLPIVMMEQEIMEAITDHLTVIICGETGCGKTTQVPQFLYEAGFGSRQYAARGGTIGVTQPRRVAVLATAKRVAYELGLSLGKEVGFQVRYDKKIGQNCSIKFMTDGILLRELQNDFLLRHYSVIVLDEAHERSLNTDILIGMLSRVSQGREKIYAQQQKLMHSGQTISPEDQIFPLKFVLMSATLRVEDFISGKRLFCDPPPVLEVPTRQFPVTIHFSKRTEIVDYIGQAYRKILAIHKRLPQGGILVFVTGQREVEYLCQKLRRASKELIMKASKGNVETDPAVTEVKSIGGVSMEEINDAFDTRGDSAQLQSDMFSLNDNDQCNMDEDELDFSYESENDSDLEIVGESENSLQEKTSEIDTTLTEVLGDNGTLASLNAAFEALAGQTALNSNSNGIQPEPVTQEACSDQSNPCTGKIVGGENGLCVGGLHVLPLYAMLPAAAQLRVFEEVKEDQRLVVVATNVAETSLTIPGIKYVVDTGREKVKNYNSSSGMETYEVQWISKASAAQRAGRAGRTGPGHCYRLYSSAVYNNIFPDFSLAEILKVPVDGVVLLMKSMRIDKVANFPFPTPPKATALVEAERCLKVLEALDSGGKLTALGKAMARYPMSPRHSRMLLTVIQIIKKKKGDARPNLVLAYAVAAAAALSLSNPFVLQFEESNKSDLEQDGKLETSETSKVVDKQEKLRKKKLKETCKMSREKFSNPSSDAMSVAYALQCFELATSPMEFCNEYCLHLKTMEEMSKLRKQLLQLVLSHGSDSDLEQDFSWTYGTLEDVEQSWRVSYNKHPLSLYEEELLGQAICAGWADRVAKRIRPSSKSLEGEDRVRAARYQSCMVKETVYLHRWSTVSNSSPEFLVYSELLQTKRPYMHGVTRVKSEWLVEYARSLCTFSTPSTDTKPFYEPRTDQVLHYLIPTFGPHLWELAPHSSPITDSNQRFLVFAYALLEGQVLPCLKSVRKFMAAPPSSILRPEASGQRRVGNLFAKLRMRFIDSCDKLSGVWMENSRELYSEILDWFQDGFRNNFEKLWSQMLSEAVLDAQQRFPNKLKRIKLIK</sequence>
<dbReference type="Pfam" id="PF00271">
    <property type="entry name" value="Helicase_C"/>
    <property type="match status" value="1"/>
</dbReference>
<keyword evidence="15" id="KW-1185">Reference proteome</keyword>
<evidence type="ECO:0000256" key="2">
    <source>
        <dbReference type="ARBA" id="ARBA00009084"/>
    </source>
</evidence>
<evidence type="ECO:0000256" key="3">
    <source>
        <dbReference type="ARBA" id="ARBA00022741"/>
    </source>
</evidence>
<dbReference type="InterPro" id="IPR027417">
    <property type="entry name" value="P-loop_NTPase"/>
</dbReference>
<dbReference type="Pfam" id="PF00270">
    <property type="entry name" value="DEAD"/>
    <property type="match status" value="1"/>
</dbReference>
<protein>
    <submittedName>
        <fullName evidence="14">Fumarate hydratase, class II</fullName>
    </submittedName>
</protein>
<dbReference type="Pfam" id="PF04408">
    <property type="entry name" value="WHD_HA2"/>
    <property type="match status" value="1"/>
</dbReference>
<dbReference type="PANTHER" id="PTHR11444">
    <property type="entry name" value="ASPARTATEAMMONIA/ARGININOSUCCINATE/ADENYLOSUCCINATE LYASE"/>
    <property type="match status" value="1"/>
</dbReference>
<dbReference type="SMART" id="SM00487">
    <property type="entry name" value="DEXDc"/>
    <property type="match status" value="1"/>
</dbReference>
<dbReference type="FunFam" id="1.20.120.1080:FF:000021">
    <property type="entry name" value="ATP-dependent RNA helicase DEAH13"/>
    <property type="match status" value="1"/>
</dbReference>
<keyword evidence="4" id="KW-0378">Hydrolase</keyword>
<dbReference type="Gene3D" id="1.20.120.1080">
    <property type="match status" value="1"/>
</dbReference>
<evidence type="ECO:0000313" key="15">
    <source>
        <dbReference type="Proteomes" id="UP000237105"/>
    </source>
</evidence>
<dbReference type="InterPro" id="IPR007502">
    <property type="entry name" value="Helicase-assoc_dom"/>
</dbReference>
<dbReference type="Gene3D" id="3.40.50.300">
    <property type="entry name" value="P-loop containing nucleotide triphosphate hydrolases"/>
    <property type="match status" value="3"/>
</dbReference>
<dbReference type="HAMAP" id="MF_00743">
    <property type="entry name" value="FumaraseC"/>
    <property type="match status" value="1"/>
</dbReference>
<evidence type="ECO:0000256" key="10">
    <source>
        <dbReference type="SAM" id="Coils"/>
    </source>
</evidence>
<dbReference type="InterPro" id="IPR002464">
    <property type="entry name" value="DNA/RNA_helicase_DEAH_CS"/>
</dbReference>
<dbReference type="EMBL" id="JXTB01000436">
    <property type="protein sequence ID" value="PON40532.1"/>
    <property type="molecule type" value="Genomic_DNA"/>
</dbReference>
<dbReference type="Gene3D" id="1.20.200.10">
    <property type="entry name" value="Fumarase/aspartase (Central domain)"/>
    <property type="match status" value="1"/>
</dbReference>
<keyword evidence="3" id="KW-0547">Nucleotide-binding</keyword>
<evidence type="ECO:0000256" key="9">
    <source>
        <dbReference type="ARBA" id="ARBA00051302"/>
    </source>
</evidence>
<dbReference type="PROSITE" id="PS00163">
    <property type="entry name" value="FUMARATE_LYASES"/>
    <property type="match status" value="1"/>
</dbReference>
<evidence type="ECO:0000256" key="11">
    <source>
        <dbReference type="SAM" id="MobiDB-lite"/>
    </source>
</evidence>
<dbReference type="Pfam" id="PF10415">
    <property type="entry name" value="FumaraseC_C"/>
    <property type="match status" value="1"/>
</dbReference>
<dbReference type="InterPro" id="IPR022761">
    <property type="entry name" value="Fumarate_lyase_N"/>
</dbReference>
<dbReference type="GO" id="GO:0005739">
    <property type="term" value="C:mitochondrion"/>
    <property type="evidence" value="ECO:0007669"/>
    <property type="project" value="TreeGrafter"/>
</dbReference>
<keyword evidence="10" id="KW-0175">Coiled coil</keyword>
<dbReference type="CDD" id="cd01362">
    <property type="entry name" value="Fumarase_classII"/>
    <property type="match status" value="1"/>
</dbReference>
<dbReference type="PANTHER" id="PTHR11444:SF1">
    <property type="entry name" value="FUMARATE HYDRATASE, MITOCHONDRIAL"/>
    <property type="match status" value="1"/>
</dbReference>
<comment type="catalytic activity">
    <reaction evidence="9">
        <text>(S)-malate = fumarate + H2O</text>
        <dbReference type="Rhea" id="RHEA:12460"/>
        <dbReference type="ChEBI" id="CHEBI:15377"/>
        <dbReference type="ChEBI" id="CHEBI:15589"/>
        <dbReference type="ChEBI" id="CHEBI:29806"/>
        <dbReference type="EC" id="4.2.1.2"/>
    </reaction>
    <physiologicalReaction direction="left-to-right" evidence="9">
        <dbReference type="Rhea" id="RHEA:12461"/>
    </physiologicalReaction>
    <physiologicalReaction direction="right-to-left" evidence="9">
        <dbReference type="Rhea" id="RHEA:12462"/>
    </physiologicalReaction>
</comment>
<keyword evidence="5" id="KW-0347">Helicase</keyword>
<feature type="compositionally biased region" description="Low complexity" evidence="11">
    <location>
        <begin position="491"/>
        <end position="506"/>
    </location>
</feature>
<feature type="coiled-coil region" evidence="10">
    <location>
        <begin position="577"/>
        <end position="604"/>
    </location>
</feature>
<dbReference type="InterPro" id="IPR011709">
    <property type="entry name" value="DEAD-box_helicase_OB_fold"/>
</dbReference>
<evidence type="ECO:0000256" key="1">
    <source>
        <dbReference type="ARBA" id="ARBA00008792"/>
    </source>
</evidence>
<dbReference type="SUPFAM" id="SSF52540">
    <property type="entry name" value="P-loop containing nucleoside triphosphate hydrolases"/>
    <property type="match status" value="1"/>
</dbReference>
<reference evidence="15" key="1">
    <citation type="submission" date="2016-06" db="EMBL/GenBank/DDBJ databases">
        <title>Parallel loss of symbiosis genes in relatives of nitrogen-fixing non-legume Parasponia.</title>
        <authorList>
            <person name="Van Velzen R."/>
            <person name="Holmer R."/>
            <person name="Bu F."/>
            <person name="Rutten L."/>
            <person name="Van Zeijl A."/>
            <person name="Liu W."/>
            <person name="Santuari L."/>
            <person name="Cao Q."/>
            <person name="Sharma T."/>
            <person name="Shen D."/>
            <person name="Roswanjaya Y."/>
            <person name="Wardhani T."/>
            <person name="Kalhor M.S."/>
            <person name="Jansen J."/>
            <person name="Van den Hoogen J."/>
            <person name="Gungor B."/>
            <person name="Hartog M."/>
            <person name="Hontelez J."/>
            <person name="Verver J."/>
            <person name="Yang W.-C."/>
            <person name="Schijlen E."/>
            <person name="Repin R."/>
            <person name="Schilthuizen M."/>
            <person name="Schranz E."/>
            <person name="Heidstra R."/>
            <person name="Miyata K."/>
            <person name="Fedorova E."/>
            <person name="Kohlen W."/>
            <person name="Bisseling T."/>
            <person name="Smit S."/>
            <person name="Geurts R."/>
        </authorList>
    </citation>
    <scope>NUCLEOTIDE SEQUENCE [LARGE SCALE GENOMIC DNA]</scope>
    <source>
        <strain evidence="15">cv. WU1-14</strain>
    </source>
</reference>
<comment type="catalytic activity">
    <reaction evidence="8">
        <text>ATP + H2O = ADP + phosphate + H(+)</text>
        <dbReference type="Rhea" id="RHEA:13065"/>
        <dbReference type="ChEBI" id="CHEBI:15377"/>
        <dbReference type="ChEBI" id="CHEBI:15378"/>
        <dbReference type="ChEBI" id="CHEBI:30616"/>
        <dbReference type="ChEBI" id="CHEBI:43474"/>
        <dbReference type="ChEBI" id="CHEBI:456216"/>
        <dbReference type="EC" id="3.6.4.13"/>
    </reaction>
</comment>
<proteinExistence type="inferred from homology"/>
<dbReference type="SUPFAM" id="SSF48557">
    <property type="entry name" value="L-aspartase-like"/>
    <property type="match status" value="1"/>
</dbReference>
<evidence type="ECO:0000256" key="7">
    <source>
        <dbReference type="ARBA" id="ARBA00023239"/>
    </source>
</evidence>
<dbReference type="FunFam" id="3.40.50.300:FF:001764">
    <property type="entry name" value="ATP-dependent RNA helicase DEAH13"/>
    <property type="match status" value="1"/>
</dbReference>
<gene>
    <name evidence="14" type="ORF">PanWU01x14_296680</name>
</gene>
<keyword evidence="7" id="KW-0456">Lyase</keyword>
<dbReference type="FunFam" id="1.20.200.10:FF:000001">
    <property type="entry name" value="Fumarate hydratase, mitochondrial"/>
    <property type="match status" value="1"/>
</dbReference>
<dbReference type="PRINTS" id="PR00149">
    <property type="entry name" value="FUMRATELYASE"/>
</dbReference>
<dbReference type="GO" id="GO:0006108">
    <property type="term" value="P:malate metabolic process"/>
    <property type="evidence" value="ECO:0007669"/>
    <property type="project" value="TreeGrafter"/>
</dbReference>
<dbReference type="InterPro" id="IPR024083">
    <property type="entry name" value="Fumarase/histidase_N"/>
</dbReference>
<dbReference type="InterPro" id="IPR018951">
    <property type="entry name" value="Fumarase_C_C"/>
</dbReference>
<dbReference type="InterPro" id="IPR000362">
    <property type="entry name" value="Fumarate_lyase_fam"/>
</dbReference>
<evidence type="ECO:0000259" key="13">
    <source>
        <dbReference type="PROSITE" id="PS51194"/>
    </source>
</evidence>
<dbReference type="InterPro" id="IPR048333">
    <property type="entry name" value="HA2_WH"/>
</dbReference>
<accession>A0A2P5AVF8</accession>
<dbReference type="OrthoDB" id="10253254at2759"/>
<evidence type="ECO:0000313" key="14">
    <source>
        <dbReference type="EMBL" id="PON40532.1"/>
    </source>
</evidence>
<dbReference type="NCBIfam" id="TIGR00979">
    <property type="entry name" value="fumC_II"/>
    <property type="match status" value="1"/>
</dbReference>
<dbReference type="InterPro" id="IPR011545">
    <property type="entry name" value="DEAD/DEAH_box_helicase_dom"/>
</dbReference>
<dbReference type="FunFam" id="1.10.40.30:FF:000002">
    <property type="entry name" value="Fumarate hydratase class II"/>
    <property type="match status" value="1"/>
</dbReference>
<feature type="domain" description="Helicase C-terminal" evidence="13">
    <location>
        <begin position="1142"/>
        <end position="1325"/>
    </location>
</feature>
<feature type="region of interest" description="Disordered" evidence="11">
    <location>
        <begin position="483"/>
        <end position="510"/>
    </location>
</feature>
<dbReference type="InterPro" id="IPR005677">
    <property type="entry name" value="Fum_hydII"/>
</dbReference>
<dbReference type="InterPro" id="IPR014001">
    <property type="entry name" value="Helicase_ATP-bd"/>
</dbReference>
<dbReference type="Pfam" id="PF00206">
    <property type="entry name" value="Lyase_1"/>
    <property type="match status" value="1"/>
</dbReference>
<dbReference type="GO" id="GO:0016787">
    <property type="term" value="F:hydrolase activity"/>
    <property type="evidence" value="ECO:0007669"/>
    <property type="project" value="UniProtKB-KW"/>
</dbReference>
<dbReference type="Gene3D" id="1.10.40.30">
    <property type="entry name" value="Fumarase/aspartase (C-terminal domain)"/>
    <property type="match status" value="1"/>
</dbReference>
<dbReference type="PROSITE" id="PS00690">
    <property type="entry name" value="DEAH_ATP_HELICASE"/>
    <property type="match status" value="1"/>
</dbReference>
<dbReference type="Pfam" id="PF07717">
    <property type="entry name" value="OB_NTP_bind"/>
    <property type="match status" value="1"/>
</dbReference>
<dbReference type="STRING" id="3476.A0A2P5AVF8"/>
<dbReference type="FunFam" id="3.40.50.300:FF:000637">
    <property type="entry name" value="ATP-dependent RNA helicase DHX37/DHR1"/>
    <property type="match status" value="1"/>
</dbReference>
<dbReference type="FunFam" id="1.10.275.10:FF:000001">
    <property type="entry name" value="Fumarate hydratase, mitochondrial"/>
    <property type="match status" value="1"/>
</dbReference>
<dbReference type="CDD" id="cd18791">
    <property type="entry name" value="SF2_C_RHA"/>
    <property type="match status" value="1"/>
</dbReference>
<dbReference type="Pfam" id="PF21010">
    <property type="entry name" value="HA2_C"/>
    <property type="match status" value="1"/>
</dbReference>
<dbReference type="GO" id="GO:0003676">
    <property type="term" value="F:nucleic acid binding"/>
    <property type="evidence" value="ECO:0007669"/>
    <property type="project" value="InterPro"/>
</dbReference>
<evidence type="ECO:0000259" key="12">
    <source>
        <dbReference type="PROSITE" id="PS51192"/>
    </source>
</evidence>
<evidence type="ECO:0000256" key="8">
    <source>
        <dbReference type="ARBA" id="ARBA00047984"/>
    </source>
</evidence>
<dbReference type="PROSITE" id="PS51192">
    <property type="entry name" value="HELICASE_ATP_BIND_1"/>
    <property type="match status" value="1"/>
</dbReference>
<comment type="similarity">
    <text evidence="1">Belongs to the DEAD box helicase family. DEAH subfamily.</text>
</comment>
<dbReference type="GO" id="GO:0003724">
    <property type="term" value="F:RNA helicase activity"/>
    <property type="evidence" value="ECO:0007669"/>
    <property type="project" value="UniProtKB-EC"/>
</dbReference>
<keyword evidence="6" id="KW-0067">ATP-binding</keyword>
<dbReference type="PROSITE" id="PS51194">
    <property type="entry name" value="HELICASE_CTER"/>
    <property type="match status" value="1"/>
</dbReference>
<dbReference type="GO" id="GO:0006099">
    <property type="term" value="P:tricarboxylic acid cycle"/>
    <property type="evidence" value="ECO:0007669"/>
    <property type="project" value="InterPro"/>
</dbReference>
<dbReference type="InterPro" id="IPR001650">
    <property type="entry name" value="Helicase_C-like"/>
</dbReference>
<comment type="caution">
    <text evidence="14">The sequence shown here is derived from an EMBL/GenBank/DDBJ whole genome shotgun (WGS) entry which is preliminary data.</text>
</comment>
<dbReference type="SMART" id="SM00490">
    <property type="entry name" value="HELICc"/>
    <property type="match status" value="1"/>
</dbReference>
<dbReference type="Gene3D" id="1.10.275.10">
    <property type="entry name" value="Fumarase/aspartase (N-terminal domain)"/>
    <property type="match status" value="1"/>
</dbReference>
<evidence type="ECO:0000256" key="6">
    <source>
        <dbReference type="ARBA" id="ARBA00022840"/>
    </source>
</evidence>
<dbReference type="SMART" id="SM00847">
    <property type="entry name" value="HA2"/>
    <property type="match status" value="1"/>
</dbReference>
<dbReference type="GO" id="GO:0051262">
    <property type="term" value="P:protein tetramerization"/>
    <property type="evidence" value="ECO:0007669"/>
    <property type="project" value="UniProtKB-ARBA"/>
</dbReference>
<feature type="domain" description="Helicase ATP-binding" evidence="12">
    <location>
        <begin position="776"/>
        <end position="968"/>
    </location>
</feature>
<dbReference type="InterPro" id="IPR020557">
    <property type="entry name" value="Fumarate_lyase_CS"/>
</dbReference>
<comment type="similarity">
    <text evidence="2">Belongs to the class-II fumarase/aspartase family. Fumarase subfamily.</text>
</comment>
<dbReference type="Proteomes" id="UP000237105">
    <property type="component" value="Unassembled WGS sequence"/>
</dbReference>
<dbReference type="CDD" id="cd17982">
    <property type="entry name" value="DEXHc_DHX37"/>
    <property type="match status" value="1"/>
</dbReference>
<dbReference type="GO" id="GO:0006106">
    <property type="term" value="P:fumarate metabolic process"/>
    <property type="evidence" value="ECO:0007669"/>
    <property type="project" value="InterPro"/>
</dbReference>
<dbReference type="GO" id="GO:0004333">
    <property type="term" value="F:fumarate hydratase activity"/>
    <property type="evidence" value="ECO:0007669"/>
    <property type="project" value="UniProtKB-EC"/>
</dbReference>
<dbReference type="InterPro" id="IPR008948">
    <property type="entry name" value="L-Aspartase-like"/>
</dbReference>
<dbReference type="GO" id="GO:0005524">
    <property type="term" value="F:ATP binding"/>
    <property type="evidence" value="ECO:0007669"/>
    <property type="project" value="UniProtKB-KW"/>
</dbReference>
<organism evidence="14 15">
    <name type="scientific">Parasponia andersonii</name>
    <name type="common">Sponia andersonii</name>
    <dbReference type="NCBI Taxonomy" id="3476"/>
    <lineage>
        <taxon>Eukaryota</taxon>
        <taxon>Viridiplantae</taxon>
        <taxon>Streptophyta</taxon>
        <taxon>Embryophyta</taxon>
        <taxon>Tracheophyta</taxon>
        <taxon>Spermatophyta</taxon>
        <taxon>Magnoliopsida</taxon>
        <taxon>eudicotyledons</taxon>
        <taxon>Gunneridae</taxon>
        <taxon>Pentapetalae</taxon>
        <taxon>rosids</taxon>
        <taxon>fabids</taxon>
        <taxon>Rosales</taxon>
        <taxon>Cannabaceae</taxon>
        <taxon>Parasponia</taxon>
    </lineage>
</organism>